<evidence type="ECO:0000313" key="5">
    <source>
        <dbReference type="Proteomes" id="UP000659904"/>
    </source>
</evidence>
<dbReference type="FunFam" id="3.40.50.720:FF:000594">
    <property type="entry name" value="Short-chain oxidoreductase"/>
    <property type="match status" value="1"/>
</dbReference>
<dbReference type="EMBL" id="BONH01000021">
    <property type="protein sequence ID" value="GIF99428.1"/>
    <property type="molecule type" value="Genomic_DNA"/>
</dbReference>
<organism evidence="4 5">
    <name type="scientific">Catellatospora citrea</name>
    <dbReference type="NCBI Taxonomy" id="53366"/>
    <lineage>
        <taxon>Bacteria</taxon>
        <taxon>Bacillati</taxon>
        <taxon>Actinomycetota</taxon>
        <taxon>Actinomycetes</taxon>
        <taxon>Micromonosporales</taxon>
        <taxon>Micromonosporaceae</taxon>
        <taxon>Catellatospora</taxon>
    </lineage>
</organism>
<dbReference type="Proteomes" id="UP000659904">
    <property type="component" value="Unassembled WGS sequence"/>
</dbReference>
<keyword evidence="2" id="KW-0560">Oxidoreductase</keyword>
<dbReference type="Gene3D" id="3.40.50.720">
    <property type="entry name" value="NAD(P)-binding Rossmann-like Domain"/>
    <property type="match status" value="1"/>
</dbReference>
<proteinExistence type="inferred from homology"/>
<comment type="caution">
    <text evidence="4">The sequence shown here is derived from an EMBL/GenBank/DDBJ whole genome shotgun (WGS) entry which is preliminary data.</text>
</comment>
<dbReference type="GO" id="GO:0016491">
    <property type="term" value="F:oxidoreductase activity"/>
    <property type="evidence" value="ECO:0007669"/>
    <property type="project" value="UniProtKB-KW"/>
</dbReference>
<dbReference type="PRINTS" id="PR00081">
    <property type="entry name" value="GDHRDH"/>
</dbReference>
<keyword evidence="5" id="KW-1185">Reference proteome</keyword>
<accession>A0A8J3KIB8</accession>
<gene>
    <name evidence="4" type="ORF">Cci01nite_45220</name>
</gene>
<dbReference type="SUPFAM" id="SSF51735">
    <property type="entry name" value="NAD(P)-binding Rossmann-fold domains"/>
    <property type="match status" value="1"/>
</dbReference>
<dbReference type="CDD" id="cd05327">
    <property type="entry name" value="retinol-DH_like_SDR_c_like"/>
    <property type="match status" value="1"/>
</dbReference>
<evidence type="ECO:0000256" key="2">
    <source>
        <dbReference type="ARBA" id="ARBA00023002"/>
    </source>
</evidence>
<sequence>MEVSISTPFGATSTAAEVIAGVDLTGRTAIVTGGSSGLGVETARALAGAGAAVTLAVRDTAAGERVAQDLIAATGNSRIRVAPLDLADQRSVAAFAAAWSGPLHTLVANAGIMATPLLRTPQGWELQFATNHLGHFALATGLHPALAAAGGARIVSVSSVGHVNSDVDFDDIHFTHRPYDPWLAYGQSKTANILFAVEAAKRWAADGITANALNPGRITGTNLGRHIDGLAAAPASFAPASTDVSWKDAEQGAATSVLLAGSPLVDGVTGRYFEDCQVAVPHRPGVRRGVAAYALDPVAAARLWQVSTDMITDAAR</sequence>
<dbReference type="Pfam" id="PF00106">
    <property type="entry name" value="adh_short"/>
    <property type="match status" value="1"/>
</dbReference>
<dbReference type="InterPro" id="IPR036291">
    <property type="entry name" value="NAD(P)-bd_dom_sf"/>
</dbReference>
<protein>
    <recommendedName>
        <fullName evidence="3">Probable oxidoreductase</fullName>
    </recommendedName>
</protein>
<reference evidence="4 5" key="1">
    <citation type="submission" date="2021-01" db="EMBL/GenBank/DDBJ databases">
        <title>Whole genome shotgun sequence of Catellatospora citrea NBRC 14495.</title>
        <authorList>
            <person name="Komaki H."/>
            <person name="Tamura T."/>
        </authorList>
    </citation>
    <scope>NUCLEOTIDE SEQUENCE [LARGE SCALE GENOMIC DNA]</scope>
    <source>
        <strain evidence="4 5">NBRC 14495</strain>
    </source>
</reference>
<dbReference type="PANTHER" id="PTHR24320">
    <property type="entry name" value="RETINOL DEHYDROGENASE"/>
    <property type="match status" value="1"/>
</dbReference>
<dbReference type="RefSeq" id="WP_120322366.1">
    <property type="nucleotide sequence ID" value="NZ_BONH01000021.1"/>
</dbReference>
<dbReference type="PANTHER" id="PTHR24320:SF283">
    <property type="entry name" value="RETINOL DEHYDROGENASE 11"/>
    <property type="match status" value="1"/>
</dbReference>
<dbReference type="InterPro" id="IPR002347">
    <property type="entry name" value="SDR_fam"/>
</dbReference>
<name>A0A8J3KIB8_9ACTN</name>
<dbReference type="AlphaFoldDB" id="A0A8J3KIB8"/>
<comment type="similarity">
    <text evidence="1">Belongs to the short-chain dehydrogenases/reductases (SDR) family.</text>
</comment>
<evidence type="ECO:0000313" key="4">
    <source>
        <dbReference type="EMBL" id="GIF99428.1"/>
    </source>
</evidence>
<evidence type="ECO:0000256" key="3">
    <source>
        <dbReference type="ARBA" id="ARBA00071493"/>
    </source>
</evidence>
<evidence type="ECO:0000256" key="1">
    <source>
        <dbReference type="ARBA" id="ARBA00006484"/>
    </source>
</evidence>